<dbReference type="Proteomes" id="UP000475214">
    <property type="component" value="Unassembled WGS sequence"/>
</dbReference>
<dbReference type="FunFam" id="1.10.10.10:FF:000001">
    <property type="entry name" value="LysR family transcriptional regulator"/>
    <property type="match status" value="1"/>
</dbReference>
<sequence>MFTLDQVRGFIAVAEEGHFGRAAERLNMTQPPLSRQIQKLEKAVGTVLLERDNRKVELTPAGAAFLAEAKRLVAASERAPDAARRIAAGMAGQLRIGFTATSSFALLGPLLGRITAELPDVDIELHEMVTSQQVEGLQNGDLDLGLARPPFDMNMFDSHPLLAESLDLAVQQGHDLDVRDGGISADMLRNVPLIMYSPTDARYFYDLAVRLVPFEHRNVVHTVNQILTAVALVAAGRGVAFVPRSARLLGIDGVSYVPIDGLADNVVEIHAVWIRDARNPALARVVHMIRT</sequence>
<dbReference type="SUPFAM" id="SSF46785">
    <property type="entry name" value="Winged helix' DNA-binding domain"/>
    <property type="match status" value="1"/>
</dbReference>
<dbReference type="PANTHER" id="PTHR30346">
    <property type="entry name" value="TRANSCRIPTIONAL DUAL REGULATOR HCAR-RELATED"/>
    <property type="match status" value="1"/>
</dbReference>
<accession>A0A6L9S9D3</accession>
<keyword evidence="2" id="KW-0805">Transcription regulation</keyword>
<dbReference type="InterPro" id="IPR036390">
    <property type="entry name" value="WH_DNA-bd_sf"/>
</dbReference>
<comment type="caution">
    <text evidence="6">The sequence shown here is derived from an EMBL/GenBank/DDBJ whole genome shotgun (WGS) entry which is preliminary data.</text>
</comment>
<dbReference type="PANTHER" id="PTHR30346:SF0">
    <property type="entry name" value="HCA OPERON TRANSCRIPTIONAL ACTIVATOR HCAR"/>
    <property type="match status" value="1"/>
</dbReference>
<feature type="domain" description="HTH lysR-type" evidence="5">
    <location>
        <begin position="2"/>
        <end position="59"/>
    </location>
</feature>
<name>A0A6L9S9D3_9ACTN</name>
<dbReference type="Pfam" id="PF00126">
    <property type="entry name" value="HTH_1"/>
    <property type="match status" value="1"/>
</dbReference>
<keyword evidence="3" id="KW-0238">DNA-binding</keyword>
<evidence type="ECO:0000313" key="6">
    <source>
        <dbReference type="EMBL" id="NEE01234.1"/>
    </source>
</evidence>
<protein>
    <submittedName>
        <fullName evidence="6">LysR family transcriptional regulator</fullName>
    </submittedName>
</protein>
<dbReference type="RefSeq" id="WP_163738445.1">
    <property type="nucleotide sequence ID" value="NZ_JAAGOA010000008.1"/>
</dbReference>
<dbReference type="SUPFAM" id="SSF53850">
    <property type="entry name" value="Periplasmic binding protein-like II"/>
    <property type="match status" value="1"/>
</dbReference>
<evidence type="ECO:0000259" key="5">
    <source>
        <dbReference type="PROSITE" id="PS50931"/>
    </source>
</evidence>
<dbReference type="GO" id="GO:0032993">
    <property type="term" value="C:protein-DNA complex"/>
    <property type="evidence" value="ECO:0007669"/>
    <property type="project" value="TreeGrafter"/>
</dbReference>
<dbReference type="Gene3D" id="3.40.190.10">
    <property type="entry name" value="Periplasmic binding protein-like II"/>
    <property type="match status" value="2"/>
</dbReference>
<evidence type="ECO:0000256" key="4">
    <source>
        <dbReference type="ARBA" id="ARBA00023163"/>
    </source>
</evidence>
<dbReference type="PRINTS" id="PR00039">
    <property type="entry name" value="HTHLYSR"/>
</dbReference>
<keyword evidence="4" id="KW-0804">Transcription</keyword>
<dbReference type="InterPro" id="IPR005119">
    <property type="entry name" value="LysR_subst-bd"/>
</dbReference>
<dbReference type="GO" id="GO:0003700">
    <property type="term" value="F:DNA-binding transcription factor activity"/>
    <property type="evidence" value="ECO:0007669"/>
    <property type="project" value="InterPro"/>
</dbReference>
<reference evidence="6 7" key="1">
    <citation type="submission" date="2020-02" db="EMBL/GenBank/DDBJ databases">
        <authorList>
            <person name="Li X.-J."/>
            <person name="Han X.-M."/>
        </authorList>
    </citation>
    <scope>NUCLEOTIDE SEQUENCE [LARGE SCALE GENOMIC DNA]</scope>
    <source>
        <strain evidence="6 7">CCTCC AB 2017055</strain>
    </source>
</reference>
<dbReference type="Pfam" id="PF03466">
    <property type="entry name" value="LysR_substrate"/>
    <property type="match status" value="1"/>
</dbReference>
<dbReference type="InterPro" id="IPR036388">
    <property type="entry name" value="WH-like_DNA-bd_sf"/>
</dbReference>
<evidence type="ECO:0000313" key="7">
    <source>
        <dbReference type="Proteomes" id="UP000475214"/>
    </source>
</evidence>
<dbReference type="AlphaFoldDB" id="A0A6L9S9D3"/>
<evidence type="ECO:0000256" key="3">
    <source>
        <dbReference type="ARBA" id="ARBA00023125"/>
    </source>
</evidence>
<dbReference type="Gene3D" id="1.10.10.10">
    <property type="entry name" value="Winged helix-like DNA-binding domain superfamily/Winged helix DNA-binding domain"/>
    <property type="match status" value="1"/>
</dbReference>
<dbReference type="PROSITE" id="PS50931">
    <property type="entry name" value="HTH_LYSR"/>
    <property type="match status" value="1"/>
</dbReference>
<dbReference type="InterPro" id="IPR000847">
    <property type="entry name" value="LysR_HTH_N"/>
</dbReference>
<comment type="similarity">
    <text evidence="1">Belongs to the LysR transcriptional regulatory family.</text>
</comment>
<dbReference type="EMBL" id="JAAGOA010000008">
    <property type="protein sequence ID" value="NEE01234.1"/>
    <property type="molecule type" value="Genomic_DNA"/>
</dbReference>
<evidence type="ECO:0000256" key="1">
    <source>
        <dbReference type="ARBA" id="ARBA00009437"/>
    </source>
</evidence>
<dbReference type="GO" id="GO:0003677">
    <property type="term" value="F:DNA binding"/>
    <property type="evidence" value="ECO:0007669"/>
    <property type="project" value="UniProtKB-KW"/>
</dbReference>
<proteinExistence type="inferred from homology"/>
<evidence type="ECO:0000256" key="2">
    <source>
        <dbReference type="ARBA" id="ARBA00023015"/>
    </source>
</evidence>
<organism evidence="6 7">
    <name type="scientific">Phytoactinopolyspora halotolerans</name>
    <dbReference type="NCBI Taxonomy" id="1981512"/>
    <lineage>
        <taxon>Bacteria</taxon>
        <taxon>Bacillati</taxon>
        <taxon>Actinomycetota</taxon>
        <taxon>Actinomycetes</taxon>
        <taxon>Jiangellales</taxon>
        <taxon>Jiangellaceae</taxon>
        <taxon>Phytoactinopolyspora</taxon>
    </lineage>
</organism>
<keyword evidence="7" id="KW-1185">Reference proteome</keyword>
<gene>
    <name evidence="6" type="ORF">G1H10_13755</name>
</gene>